<organism evidence="2 3">
    <name type="scientific">Dactylonectria estremocensis</name>
    <dbReference type="NCBI Taxonomy" id="1079267"/>
    <lineage>
        <taxon>Eukaryota</taxon>
        <taxon>Fungi</taxon>
        <taxon>Dikarya</taxon>
        <taxon>Ascomycota</taxon>
        <taxon>Pezizomycotina</taxon>
        <taxon>Sordariomycetes</taxon>
        <taxon>Hypocreomycetidae</taxon>
        <taxon>Hypocreales</taxon>
        <taxon>Nectriaceae</taxon>
        <taxon>Dactylonectria</taxon>
    </lineage>
</organism>
<dbReference type="Proteomes" id="UP000717696">
    <property type="component" value="Unassembled WGS sequence"/>
</dbReference>
<feature type="transmembrane region" description="Helical" evidence="1">
    <location>
        <begin position="96"/>
        <end position="119"/>
    </location>
</feature>
<evidence type="ECO:0000313" key="3">
    <source>
        <dbReference type="Proteomes" id="UP000717696"/>
    </source>
</evidence>
<keyword evidence="1" id="KW-0812">Transmembrane</keyword>
<dbReference type="AlphaFoldDB" id="A0A9P9ELL9"/>
<keyword evidence="1" id="KW-0472">Membrane</keyword>
<evidence type="ECO:0000313" key="2">
    <source>
        <dbReference type="EMBL" id="KAH7139702.1"/>
    </source>
</evidence>
<dbReference type="EMBL" id="JAGMUU010000014">
    <property type="protein sequence ID" value="KAH7139702.1"/>
    <property type="molecule type" value="Genomic_DNA"/>
</dbReference>
<feature type="transmembrane region" description="Helical" evidence="1">
    <location>
        <begin position="41"/>
        <end position="61"/>
    </location>
</feature>
<sequence>MCLAFELMSVMECGSMTNSNTGVVLEHALAAAFKTTPMPTASALLVAYLSAFVFTGTTLPFTSRNFRARVAGRLLEEPRVCVWGRSCRVSVLETRLAVFAGVGMMAEIVGVVLLCRFHAGIG</sequence>
<keyword evidence="3" id="KW-1185">Reference proteome</keyword>
<accession>A0A9P9ELL9</accession>
<gene>
    <name evidence="2" type="ORF">B0J13DRAFT_558372</name>
</gene>
<comment type="caution">
    <text evidence="2">The sequence shown here is derived from an EMBL/GenBank/DDBJ whole genome shotgun (WGS) entry which is preliminary data.</text>
</comment>
<reference evidence="2" key="1">
    <citation type="journal article" date="2021" name="Nat. Commun.">
        <title>Genetic determinants of endophytism in the Arabidopsis root mycobiome.</title>
        <authorList>
            <person name="Mesny F."/>
            <person name="Miyauchi S."/>
            <person name="Thiergart T."/>
            <person name="Pickel B."/>
            <person name="Atanasova L."/>
            <person name="Karlsson M."/>
            <person name="Huettel B."/>
            <person name="Barry K.W."/>
            <person name="Haridas S."/>
            <person name="Chen C."/>
            <person name="Bauer D."/>
            <person name="Andreopoulos W."/>
            <person name="Pangilinan J."/>
            <person name="LaButti K."/>
            <person name="Riley R."/>
            <person name="Lipzen A."/>
            <person name="Clum A."/>
            <person name="Drula E."/>
            <person name="Henrissat B."/>
            <person name="Kohler A."/>
            <person name="Grigoriev I.V."/>
            <person name="Martin F.M."/>
            <person name="Hacquard S."/>
        </authorList>
    </citation>
    <scope>NUCLEOTIDE SEQUENCE</scope>
    <source>
        <strain evidence="2">MPI-CAGE-AT-0021</strain>
    </source>
</reference>
<evidence type="ECO:0000256" key="1">
    <source>
        <dbReference type="SAM" id="Phobius"/>
    </source>
</evidence>
<protein>
    <submittedName>
        <fullName evidence="2">Uncharacterized protein</fullName>
    </submittedName>
</protein>
<keyword evidence="1" id="KW-1133">Transmembrane helix</keyword>
<name>A0A9P9ELL9_9HYPO</name>
<proteinExistence type="predicted"/>